<name>A0A1H8D2E3_9FIRM</name>
<evidence type="ECO:0000256" key="2">
    <source>
        <dbReference type="SAM" id="Phobius"/>
    </source>
</evidence>
<evidence type="ECO:0000256" key="3">
    <source>
        <dbReference type="SAM" id="SignalP"/>
    </source>
</evidence>
<dbReference type="EMBL" id="FOCG01000002">
    <property type="protein sequence ID" value="SEN01396.1"/>
    <property type="molecule type" value="Genomic_DNA"/>
</dbReference>
<keyword evidence="2" id="KW-0472">Membrane</keyword>
<feature type="compositionally biased region" description="Low complexity" evidence="1">
    <location>
        <begin position="655"/>
        <end position="680"/>
    </location>
</feature>
<feature type="compositionally biased region" description="Low complexity" evidence="1">
    <location>
        <begin position="688"/>
        <end position="707"/>
    </location>
</feature>
<keyword evidence="2" id="KW-0812">Transmembrane</keyword>
<feature type="transmembrane region" description="Helical" evidence="2">
    <location>
        <begin position="740"/>
        <end position="762"/>
    </location>
</feature>
<accession>A0A1H8D2E3</accession>
<evidence type="ECO:0008006" key="6">
    <source>
        <dbReference type="Google" id="ProtNLM"/>
    </source>
</evidence>
<dbReference type="Proteomes" id="UP000199158">
    <property type="component" value="Unassembled WGS sequence"/>
</dbReference>
<gene>
    <name evidence="4" type="ORF">SAMN05216180_2471</name>
</gene>
<proteinExistence type="predicted"/>
<protein>
    <recommendedName>
        <fullName evidence="6">Ig-like domain (Group 2)</fullName>
    </recommendedName>
</protein>
<organism evidence="4 5">
    <name type="scientific">Hydrogenoanaerobacterium saccharovorans</name>
    <dbReference type="NCBI Taxonomy" id="474960"/>
    <lineage>
        <taxon>Bacteria</taxon>
        <taxon>Bacillati</taxon>
        <taxon>Bacillota</taxon>
        <taxon>Clostridia</taxon>
        <taxon>Eubacteriales</taxon>
        <taxon>Oscillospiraceae</taxon>
        <taxon>Hydrogenoanaerobacterium</taxon>
    </lineage>
</organism>
<keyword evidence="3" id="KW-0732">Signal</keyword>
<evidence type="ECO:0000313" key="5">
    <source>
        <dbReference type="Proteomes" id="UP000199158"/>
    </source>
</evidence>
<reference evidence="4 5" key="1">
    <citation type="submission" date="2016-10" db="EMBL/GenBank/DDBJ databases">
        <authorList>
            <person name="de Groot N.N."/>
        </authorList>
    </citation>
    <scope>NUCLEOTIDE SEQUENCE [LARGE SCALE GENOMIC DNA]</scope>
    <source>
        <strain evidence="4 5">CGMCC 1.5070</strain>
    </source>
</reference>
<sequence>MKITIPKTLSLTIAATVLFAVLGISTALAADLPFDIDAGNIDITDSSNSNGLTITQGSNQSEILKNDIIIISGSSTANTITVGNNISPNIKLNGANITAPSGKAVISAGTGSTANLSTDAASNLIGGINGSINMAGGTLAVSGNISGNLTITGGSITLQNGTVTGTATLQSGTLIIGSGAAQPANFKVDGGTYLKGSTTLYKTIIGGLPAGKAAVFKGNSFTVGQDGTITDYLPQQADTSLSITADGKTYENTVSIEPNHMNQVTVYVCSCIVKEIQKVTTADKIIIPAGSSSATLQLTPQCAYTVCEISGHKGKTPTFTYESIPAGRVNSQGLITAQLSDTSVQVVITAHLNGKNTTLTLVFPVVKNNTVAFTLAQDSIRHGRDIVIQHNGGAGFRDALNAGKLINNGVEIAKSYYQVSDTTITIKGTYSEISAGKTLNINAVTDAYVVAAPLQLLVLNNIGTVQQPAQITGSKVGTSFSSLPLPKTIKVVLDGDVNTVAELPVQWNQNSYNSNTTSLQTITGTLQNIPGHITLSPNTANVTVPVTLYRSSGGGGGNDNQPNYEYDFWLGIKDRVINADSGDTVRVYAKSYDNLPAVILEKLKGRSITLIIERDKGKDITIYGKNIKKIESGRIYYTLSDLEKLYKDGGKNPDSSSSAASSSSSSSSSATSKPTVISPVIPSPPPVVSSQSSSESSSETSEQVDSSSSEEELEEDTELVDAEPEQEESTEPEKKKMSPLVVVVLITVIVAAVSGIVACIVLQKKKFN</sequence>
<evidence type="ECO:0000256" key="1">
    <source>
        <dbReference type="SAM" id="MobiDB-lite"/>
    </source>
</evidence>
<keyword evidence="2" id="KW-1133">Transmembrane helix</keyword>
<keyword evidence="5" id="KW-1185">Reference proteome</keyword>
<feature type="region of interest" description="Disordered" evidence="1">
    <location>
        <begin position="649"/>
        <end position="736"/>
    </location>
</feature>
<evidence type="ECO:0000313" key="4">
    <source>
        <dbReference type="EMBL" id="SEN01396.1"/>
    </source>
</evidence>
<feature type="signal peptide" evidence="3">
    <location>
        <begin position="1"/>
        <end position="29"/>
    </location>
</feature>
<dbReference type="RefSeq" id="WP_092755596.1">
    <property type="nucleotide sequence ID" value="NZ_FOCG01000002.1"/>
</dbReference>
<feature type="compositionally biased region" description="Acidic residues" evidence="1">
    <location>
        <begin position="708"/>
        <end position="730"/>
    </location>
</feature>
<dbReference type="OrthoDB" id="1864238at2"/>
<feature type="chain" id="PRO_5011571026" description="Ig-like domain (Group 2)" evidence="3">
    <location>
        <begin position="30"/>
        <end position="768"/>
    </location>
</feature>
<dbReference type="STRING" id="474960.SAMN05216180_2471"/>
<dbReference type="AlphaFoldDB" id="A0A1H8D2E3"/>